<dbReference type="EnsemblPlants" id="ONIVA05G16470.1">
    <property type="protein sequence ID" value="ONIVA05G16470.1"/>
    <property type="gene ID" value="ONIVA05G16470"/>
</dbReference>
<evidence type="ECO:0000256" key="1">
    <source>
        <dbReference type="SAM" id="MobiDB-lite"/>
    </source>
</evidence>
<dbReference type="HOGENOM" id="CLU_1734418_0_0_1"/>
<reference evidence="2" key="1">
    <citation type="submission" date="2015-04" db="UniProtKB">
        <authorList>
            <consortium name="EnsemblPlants"/>
        </authorList>
    </citation>
    <scope>IDENTIFICATION</scope>
    <source>
        <strain evidence="2">SL10</strain>
    </source>
</reference>
<name>A0A0E0HE87_ORYNI</name>
<accession>A0A0E0HE87</accession>
<reference evidence="2" key="2">
    <citation type="submission" date="2018-04" db="EMBL/GenBank/DDBJ databases">
        <title>OnivRS2 (Oryza nivara Reference Sequence Version 2).</title>
        <authorList>
            <person name="Zhang J."/>
            <person name="Kudrna D."/>
            <person name="Lee S."/>
            <person name="Talag J."/>
            <person name="Rajasekar S."/>
            <person name="Welchert J."/>
            <person name="Hsing Y.-I."/>
            <person name="Wing R.A."/>
        </authorList>
    </citation>
    <scope>NUCLEOTIDE SEQUENCE [LARGE SCALE GENOMIC DNA]</scope>
    <source>
        <strain evidence="2">SL10</strain>
    </source>
</reference>
<dbReference type="Proteomes" id="UP000006591">
    <property type="component" value="Chromosome 5"/>
</dbReference>
<dbReference type="Gramene" id="ONIVA05G16470.1">
    <property type="protein sequence ID" value="ONIVA05G16470.1"/>
    <property type="gene ID" value="ONIVA05G16470"/>
</dbReference>
<feature type="compositionally biased region" description="Gly residues" evidence="1">
    <location>
        <begin position="78"/>
        <end position="88"/>
    </location>
</feature>
<evidence type="ECO:0000313" key="3">
    <source>
        <dbReference type="Proteomes" id="UP000006591"/>
    </source>
</evidence>
<feature type="region of interest" description="Disordered" evidence="1">
    <location>
        <begin position="68"/>
        <end position="91"/>
    </location>
</feature>
<protein>
    <submittedName>
        <fullName evidence="2">Uncharacterized protein</fullName>
    </submittedName>
</protein>
<dbReference type="AlphaFoldDB" id="A0A0E0HE87"/>
<proteinExistence type="predicted"/>
<organism evidence="2">
    <name type="scientific">Oryza nivara</name>
    <name type="common">Indian wild rice</name>
    <name type="synonym">Oryza sativa f. spontanea</name>
    <dbReference type="NCBI Taxonomy" id="4536"/>
    <lineage>
        <taxon>Eukaryota</taxon>
        <taxon>Viridiplantae</taxon>
        <taxon>Streptophyta</taxon>
        <taxon>Embryophyta</taxon>
        <taxon>Tracheophyta</taxon>
        <taxon>Spermatophyta</taxon>
        <taxon>Magnoliopsida</taxon>
        <taxon>Liliopsida</taxon>
        <taxon>Poales</taxon>
        <taxon>Poaceae</taxon>
        <taxon>BOP clade</taxon>
        <taxon>Oryzoideae</taxon>
        <taxon>Oryzeae</taxon>
        <taxon>Oryzinae</taxon>
        <taxon>Oryza</taxon>
    </lineage>
</organism>
<keyword evidence="3" id="KW-1185">Reference proteome</keyword>
<feature type="region of interest" description="Disordered" evidence="1">
    <location>
        <begin position="1"/>
        <end position="31"/>
    </location>
</feature>
<evidence type="ECO:0000313" key="2">
    <source>
        <dbReference type="EnsemblPlants" id="ONIVA05G16470.1"/>
    </source>
</evidence>
<sequence>MEQTLSAPSPSPFTVAAASSTPTTAPGPLSLLPSPLPRVGATNAYLNPRLAAAASRLLVSFSPPRPLALPPPEQAAGVPGGSEEGSGGAFLRRPRHGLGVYRIWGSGPQIWRCGRQRGHGQRWLAGPHAAAEVVGRDRGAGVGERRWLNCT</sequence>